<name>A0ABT4B3J7_9ACTN</name>
<evidence type="ECO:0000313" key="1">
    <source>
        <dbReference type="EMBL" id="MCY1141083.1"/>
    </source>
</evidence>
<evidence type="ECO:0000313" key="2">
    <source>
        <dbReference type="Proteomes" id="UP001151002"/>
    </source>
</evidence>
<protein>
    <submittedName>
        <fullName evidence="1">Uncharacterized protein</fullName>
    </submittedName>
</protein>
<dbReference type="EMBL" id="JAPNTZ010000008">
    <property type="protein sequence ID" value="MCY1141083.1"/>
    <property type="molecule type" value="Genomic_DNA"/>
</dbReference>
<dbReference type="Proteomes" id="UP001151002">
    <property type="component" value="Unassembled WGS sequence"/>
</dbReference>
<proteinExistence type="predicted"/>
<organism evidence="1 2">
    <name type="scientific">Paractinoplanes pyxinae</name>
    <dbReference type="NCBI Taxonomy" id="2997416"/>
    <lineage>
        <taxon>Bacteria</taxon>
        <taxon>Bacillati</taxon>
        <taxon>Actinomycetota</taxon>
        <taxon>Actinomycetes</taxon>
        <taxon>Micromonosporales</taxon>
        <taxon>Micromonosporaceae</taxon>
        <taxon>Paractinoplanes</taxon>
    </lineage>
</organism>
<comment type="caution">
    <text evidence="1">The sequence shown here is derived from an EMBL/GenBank/DDBJ whole genome shotgun (WGS) entry which is preliminary data.</text>
</comment>
<keyword evidence="2" id="KW-1185">Reference proteome</keyword>
<dbReference type="RefSeq" id="WP_267565452.1">
    <property type="nucleotide sequence ID" value="NZ_JAPNTZ010000008.1"/>
</dbReference>
<sequence>MTEETTSVRSIFFDSPADAATALTEAVRSGDAADAVRGQLGRMPAGAKDAVLAEVGQVAAGVLEMDVTDIFRSAWEKHTKLCEEALASLSDRAGAERVVPLAAHTITFEQQPGVEIHLADLPVTTVTLLVRLDLDVRGLLAVIEQGRLIAVRAGSADVTGALEIGGQPLLKRQRTIELTQAVRLGEGIYLARR</sequence>
<accession>A0ABT4B3J7</accession>
<gene>
    <name evidence="1" type="ORF">OWR29_24050</name>
</gene>
<reference evidence="1" key="1">
    <citation type="submission" date="2022-11" db="EMBL/GenBank/DDBJ databases">
        <authorList>
            <person name="Somphong A."/>
            <person name="Phongsopitanun W."/>
        </authorList>
    </citation>
    <scope>NUCLEOTIDE SEQUENCE</scope>
    <source>
        <strain evidence="1">Pm04-4</strain>
    </source>
</reference>